<dbReference type="InterPro" id="IPR057287">
    <property type="entry name" value="Ndx_N"/>
</dbReference>
<keyword evidence="2" id="KW-0238">DNA-binding</keyword>
<evidence type="ECO:0000256" key="3">
    <source>
        <dbReference type="SAM" id="MobiDB-lite"/>
    </source>
</evidence>
<evidence type="ECO:0000256" key="1">
    <source>
        <dbReference type="ARBA" id="ARBA00004123"/>
    </source>
</evidence>
<dbReference type="PANTHER" id="PTHR35743:SF1">
    <property type="entry name" value="NODULIN HOMEOBOX"/>
    <property type="match status" value="1"/>
</dbReference>
<gene>
    <name evidence="5" type="ORF">AAHA92_19736</name>
</gene>
<name>A0ABD1GHM3_SALDI</name>
<dbReference type="AlphaFoldDB" id="A0ABD1GHM3"/>
<feature type="compositionally biased region" description="Basic and acidic residues" evidence="3">
    <location>
        <begin position="664"/>
        <end position="677"/>
    </location>
</feature>
<feature type="domain" description="Homeobox" evidence="4">
    <location>
        <begin position="677"/>
        <end position="744"/>
    </location>
</feature>
<sequence>MRASNEASTSTELATSLFRDRSEVALDLIAAVKGLHELSPQQLGKLIKDSGNNVVRHIAEDGSCIQVDLEKFARYLPLHLIAVIMAWERDKSTFKYLLCGILLLHSMCDLASRVPKIEQILLDDVKISEQLIDLVFYLLVLLGAYRQETHTIPNDMVLLHSALVACSLKLLTVIVSPQYQEVAQVLTAYYKVDIFMEAAFSAVCVDVKFLQTKLSAQHNDSSGSASPTAEETLNHLCQQCDSSLQFLQSLCQQKLFRECVVKNKELCGNGGVLVLVQAVMNLKLSGSDNTSSYMAATSRLKSKALSILLHLCEAESVSYLDEVASNTASQDMAKSVGLEVLDLLKKLFGIDSTQLNATSEVSYPRGQLELNAMRLADVFSDDSNFRSFIMINFREALAAIFLLPHGEFVTGWCSSELLVCEEDAPLDVPRSSYAHQRTSLLIKVIANLHCFNPDVCQDEKDLFLNKFIQFIQDCQKLSDGFISTSEADKVSTVSKNLCSLLSHAESLVPGFLNEDDVQLLRLFISQFELQIVCAASEDHLVHDEKNAVVRSLPLHREISPGHGNNVVSMGQGTLDLGFREVDQFDASRNGDEQFFDRKNSGMMEQDKSNGPSINSRDNEKDARTFDTSGSDSSPTRGKTHFDRMSVDRIKRHSFDETAEEEKAEEEKIDPLHSEEKQQRKRKRTVMNDKQIALIESALIDEPDMHRNAPALRLWADKLSIHGAEVTTSRLKNWLNNRKARLARAAKDVRVSYDGDSADRLGVSGHLDSPRSSMDDAHISFSARGNSGDEVTDIAVVANADEDLGTSLAAPMDIEVTDIEVVANADEDLGTSHAAPRDIATPSLSFGLGQYVMLVDERGGEVGKGAVYQISGQWCGNSLYKSGMCVVDIKELSVDKSSNVLHPVVEEGTCNSFYQTEKTFGLIRVLWDINKLFLFFEPGEYVMLRGDKSQEIGKGTIFQVRGYWSGVDLEQSGMCVVDIKKLSIDRFADLPHPVEATGNSFYQSQKKIGVMRVLWDSNKLSRLQPE</sequence>
<feature type="region of interest" description="Disordered" evidence="3">
    <location>
        <begin position="589"/>
        <end position="683"/>
    </location>
</feature>
<evidence type="ECO:0000313" key="5">
    <source>
        <dbReference type="EMBL" id="KAL1542679.1"/>
    </source>
</evidence>
<dbReference type="InterPro" id="IPR039325">
    <property type="entry name" value="NDX"/>
</dbReference>
<keyword evidence="6" id="KW-1185">Reference proteome</keyword>
<dbReference type="Pfam" id="PF24426">
    <property type="entry name" value="HTH_NDX"/>
    <property type="match status" value="1"/>
</dbReference>
<dbReference type="InterPro" id="IPR056560">
    <property type="entry name" value="HTH_NDX"/>
</dbReference>
<dbReference type="Pfam" id="PF25246">
    <property type="entry name" value="Nodulin_N"/>
    <property type="match status" value="2"/>
</dbReference>
<protein>
    <submittedName>
        <fullName evidence="5">Nodulin homeobox-like isoform X1</fullName>
    </submittedName>
</protein>
<keyword evidence="2" id="KW-0371">Homeobox</keyword>
<evidence type="ECO:0000313" key="6">
    <source>
        <dbReference type="Proteomes" id="UP001567538"/>
    </source>
</evidence>
<dbReference type="EMBL" id="JBEAFC010000008">
    <property type="protein sequence ID" value="KAL1542679.1"/>
    <property type="molecule type" value="Genomic_DNA"/>
</dbReference>
<comment type="subcellular location">
    <subcellularLocation>
        <location evidence="1 2">Nucleus</location>
    </subcellularLocation>
</comment>
<reference evidence="5 6" key="1">
    <citation type="submission" date="2024-06" db="EMBL/GenBank/DDBJ databases">
        <title>A chromosome level genome sequence of Diviner's sage (Salvia divinorum).</title>
        <authorList>
            <person name="Ford S.A."/>
            <person name="Ro D.-K."/>
            <person name="Ness R.W."/>
            <person name="Phillips M.A."/>
        </authorList>
    </citation>
    <scope>NUCLEOTIDE SEQUENCE [LARGE SCALE GENOMIC DNA]</scope>
    <source>
        <strain evidence="5">SAF-2024a</strain>
        <tissue evidence="5">Leaf</tissue>
    </source>
</reference>
<feature type="compositionally biased region" description="Polar residues" evidence="3">
    <location>
        <begin position="625"/>
        <end position="636"/>
    </location>
</feature>
<dbReference type="GO" id="GO:0003677">
    <property type="term" value="F:DNA binding"/>
    <property type="evidence" value="ECO:0007669"/>
    <property type="project" value="UniProtKB-UniRule"/>
</dbReference>
<comment type="caution">
    <text evidence="5">The sequence shown here is derived from an EMBL/GenBank/DDBJ whole genome shotgun (WGS) entry which is preliminary data.</text>
</comment>
<dbReference type="Proteomes" id="UP001567538">
    <property type="component" value="Unassembled WGS sequence"/>
</dbReference>
<feature type="compositionally biased region" description="Basic and acidic residues" evidence="3">
    <location>
        <begin position="589"/>
        <end position="607"/>
    </location>
</feature>
<proteinExistence type="predicted"/>
<feature type="compositionally biased region" description="Basic and acidic residues" evidence="3">
    <location>
        <begin position="639"/>
        <end position="655"/>
    </location>
</feature>
<dbReference type="GO" id="GO:0005634">
    <property type="term" value="C:nucleus"/>
    <property type="evidence" value="ECO:0007669"/>
    <property type="project" value="UniProtKB-SubCell"/>
</dbReference>
<accession>A0ABD1GHM3</accession>
<dbReference type="PROSITE" id="PS50071">
    <property type="entry name" value="HOMEOBOX_2"/>
    <property type="match status" value="1"/>
</dbReference>
<evidence type="ECO:0000256" key="2">
    <source>
        <dbReference type="PROSITE-ProRule" id="PRU00108"/>
    </source>
</evidence>
<keyword evidence="2" id="KW-0539">Nucleus</keyword>
<dbReference type="Pfam" id="PF24679">
    <property type="entry name" value="Nodulin_C"/>
    <property type="match status" value="2"/>
</dbReference>
<dbReference type="SMART" id="SM00389">
    <property type="entry name" value="HOX"/>
    <property type="match status" value="1"/>
</dbReference>
<dbReference type="InterPro" id="IPR056559">
    <property type="entry name" value="NDX_C"/>
</dbReference>
<dbReference type="PANTHER" id="PTHR35743">
    <property type="entry name" value="NODULIN HOMEOBOX"/>
    <property type="match status" value="1"/>
</dbReference>
<feature type="DNA-binding region" description="Homeobox" evidence="2">
    <location>
        <begin position="679"/>
        <end position="745"/>
    </location>
</feature>
<dbReference type="InterPro" id="IPR001356">
    <property type="entry name" value="HD"/>
</dbReference>
<organism evidence="5 6">
    <name type="scientific">Salvia divinorum</name>
    <name type="common">Maria pastora</name>
    <name type="synonym">Diviner's sage</name>
    <dbReference type="NCBI Taxonomy" id="28513"/>
    <lineage>
        <taxon>Eukaryota</taxon>
        <taxon>Viridiplantae</taxon>
        <taxon>Streptophyta</taxon>
        <taxon>Embryophyta</taxon>
        <taxon>Tracheophyta</taxon>
        <taxon>Spermatophyta</taxon>
        <taxon>Magnoliopsida</taxon>
        <taxon>eudicotyledons</taxon>
        <taxon>Gunneridae</taxon>
        <taxon>Pentapetalae</taxon>
        <taxon>asterids</taxon>
        <taxon>lamiids</taxon>
        <taxon>Lamiales</taxon>
        <taxon>Lamiaceae</taxon>
        <taxon>Nepetoideae</taxon>
        <taxon>Mentheae</taxon>
        <taxon>Salviinae</taxon>
        <taxon>Salvia</taxon>
        <taxon>Salvia subgen. Calosphace</taxon>
    </lineage>
</organism>
<evidence type="ECO:0000259" key="4">
    <source>
        <dbReference type="PROSITE" id="PS50071"/>
    </source>
</evidence>